<evidence type="ECO:0000256" key="1">
    <source>
        <dbReference type="ARBA" id="ARBA00022679"/>
    </source>
</evidence>
<reference evidence="4 5" key="1">
    <citation type="submission" date="2015-11" db="EMBL/GenBank/DDBJ databases">
        <title>Genomic analysis of 38 Legionella species identifies large and diverse effector repertoires.</title>
        <authorList>
            <person name="Burstein D."/>
            <person name="Amaro F."/>
            <person name="Zusman T."/>
            <person name="Lifshitz Z."/>
            <person name="Cohen O."/>
            <person name="Gilbert J.A."/>
            <person name="Pupko T."/>
            <person name="Shuman H.A."/>
            <person name="Segal G."/>
        </authorList>
    </citation>
    <scope>NUCLEOTIDE SEQUENCE [LARGE SCALE GENOMIC DNA]</scope>
    <source>
        <strain evidence="4 5">SE-32A-C8</strain>
    </source>
</reference>
<organism evidence="4 5">
    <name type="scientific">Legionella erythra</name>
    <dbReference type="NCBI Taxonomy" id="448"/>
    <lineage>
        <taxon>Bacteria</taxon>
        <taxon>Pseudomonadati</taxon>
        <taxon>Pseudomonadota</taxon>
        <taxon>Gammaproteobacteria</taxon>
        <taxon>Legionellales</taxon>
        <taxon>Legionellaceae</taxon>
        <taxon>Legionella</taxon>
    </lineage>
</organism>
<dbReference type="Pfam" id="PF00483">
    <property type="entry name" value="NTP_transferase"/>
    <property type="match status" value="1"/>
</dbReference>
<dbReference type="InterPro" id="IPR050065">
    <property type="entry name" value="GlmU-like"/>
</dbReference>
<evidence type="ECO:0000259" key="3">
    <source>
        <dbReference type="Pfam" id="PF00483"/>
    </source>
</evidence>
<dbReference type="AlphaFoldDB" id="A0A0W0TUQ4"/>
<evidence type="ECO:0000313" key="4">
    <source>
        <dbReference type="EMBL" id="KTC99357.1"/>
    </source>
</evidence>
<dbReference type="PATRIC" id="fig|448.7.peg.269"/>
<evidence type="ECO:0000313" key="5">
    <source>
        <dbReference type="Proteomes" id="UP000054773"/>
    </source>
</evidence>
<dbReference type="CDD" id="cd06422">
    <property type="entry name" value="NTP_transferase_like_1"/>
    <property type="match status" value="1"/>
</dbReference>
<feature type="domain" description="Nucleotidyl transferase" evidence="3">
    <location>
        <begin position="4"/>
        <end position="146"/>
    </location>
</feature>
<dbReference type="OrthoDB" id="9788272at2"/>
<dbReference type="PANTHER" id="PTHR43584:SF8">
    <property type="entry name" value="N-ACETYLMURAMATE ALPHA-1-PHOSPHATE URIDYLYLTRANSFERASE"/>
    <property type="match status" value="1"/>
</dbReference>
<keyword evidence="1 4" id="KW-0808">Transferase</keyword>
<dbReference type="STRING" id="448.Lery_0258"/>
<dbReference type="PANTHER" id="PTHR43584">
    <property type="entry name" value="NUCLEOTIDYL TRANSFERASE"/>
    <property type="match status" value="1"/>
</dbReference>
<evidence type="ECO:0000256" key="2">
    <source>
        <dbReference type="ARBA" id="ARBA00022695"/>
    </source>
</evidence>
<dbReference type="EMBL" id="LNYA01000003">
    <property type="protein sequence ID" value="KTC99357.1"/>
    <property type="molecule type" value="Genomic_DNA"/>
</dbReference>
<dbReference type="NCBIfam" id="NF045761">
    <property type="entry name" value="NAMPUrTaseMurU"/>
    <property type="match status" value="1"/>
</dbReference>
<keyword evidence="2" id="KW-0548">Nucleotidyltransferase</keyword>
<dbReference type="InterPro" id="IPR005835">
    <property type="entry name" value="NTP_transferase_dom"/>
</dbReference>
<name>A0A0W0TUQ4_LEGER</name>
<protein>
    <submittedName>
        <fullName evidence="4">Mannose-1-phosphate guanyltransferase</fullName>
    </submittedName>
</protein>
<dbReference type="RefSeq" id="WP_058525440.1">
    <property type="nucleotide sequence ID" value="NZ_CAAAHY010000018.1"/>
</dbReference>
<dbReference type="Gene3D" id="3.90.550.10">
    <property type="entry name" value="Spore Coat Polysaccharide Biosynthesis Protein SpsA, Chain A"/>
    <property type="match status" value="1"/>
</dbReference>
<dbReference type="InterPro" id="IPR054790">
    <property type="entry name" value="MurU"/>
</dbReference>
<comment type="caution">
    <text evidence="4">The sequence shown here is derived from an EMBL/GenBank/DDBJ whole genome shotgun (WGS) entry which is preliminary data.</text>
</comment>
<dbReference type="GO" id="GO:0016779">
    <property type="term" value="F:nucleotidyltransferase activity"/>
    <property type="evidence" value="ECO:0007669"/>
    <property type="project" value="UniProtKB-KW"/>
</dbReference>
<proteinExistence type="predicted"/>
<dbReference type="Proteomes" id="UP000054773">
    <property type="component" value="Unassembled WGS sequence"/>
</dbReference>
<gene>
    <name evidence="4" type="ORF">Lery_0258</name>
</gene>
<keyword evidence="5" id="KW-1185">Reference proteome</keyword>
<dbReference type="InterPro" id="IPR029044">
    <property type="entry name" value="Nucleotide-diphossugar_trans"/>
</dbReference>
<sequence>MKTAMILAAGRGERLKPVTLYTPKAMCRVQGMPLIERHVVTLARAGFEKIIINHAYLGGQIRHHLGDGQRFGVTIHYSPEPPGGLETGGGIQNALNLLGDEPFITVNADILTHYDFTRLALPSDSLVHLVLVPNPLHNKAGDFGLTTAGRLTNDRVYTYHGIACYHPQALNLCTPGRYSIVPLMRQLVSAQQASGELFLGEWLDIGSVDRLNQANTIAGD</sequence>
<dbReference type="SUPFAM" id="SSF53448">
    <property type="entry name" value="Nucleotide-diphospho-sugar transferases"/>
    <property type="match status" value="1"/>
</dbReference>
<accession>A0A0W0TUQ4</accession>